<dbReference type="AlphaFoldDB" id="A6IHV4"/>
<dbReference type="Proteomes" id="UP000234681">
    <property type="component" value="Chromosome 2"/>
</dbReference>
<gene>
    <name evidence="1" type="ORF">rCG_41403</name>
</gene>
<sequence length="63" mass="7134">MTQRQRHHHSPSHTGTWSTLHCLCSSAIGEWPFQVTPIAWEVSVSSRQPVWWSKGLLCCSACL</sequence>
<protein>
    <submittedName>
        <fullName evidence="1">RCG41403</fullName>
    </submittedName>
</protein>
<accession>A6IHV4</accession>
<evidence type="ECO:0000313" key="1">
    <source>
        <dbReference type="EMBL" id="EDM01252.1"/>
    </source>
</evidence>
<organism evidence="1 2">
    <name type="scientific">Rattus norvegicus</name>
    <name type="common">Rat</name>
    <dbReference type="NCBI Taxonomy" id="10116"/>
    <lineage>
        <taxon>Eukaryota</taxon>
        <taxon>Metazoa</taxon>
        <taxon>Chordata</taxon>
        <taxon>Craniata</taxon>
        <taxon>Vertebrata</taxon>
        <taxon>Euteleostomi</taxon>
        <taxon>Mammalia</taxon>
        <taxon>Eutheria</taxon>
        <taxon>Euarchontoglires</taxon>
        <taxon>Glires</taxon>
        <taxon>Rodentia</taxon>
        <taxon>Myomorpha</taxon>
        <taxon>Muroidea</taxon>
        <taxon>Muridae</taxon>
        <taxon>Murinae</taxon>
        <taxon>Rattus</taxon>
    </lineage>
</organism>
<evidence type="ECO:0000313" key="2">
    <source>
        <dbReference type="Proteomes" id="UP000234681"/>
    </source>
</evidence>
<reference evidence="2" key="1">
    <citation type="submission" date="2005-09" db="EMBL/GenBank/DDBJ databases">
        <authorList>
            <person name="Mural R.J."/>
            <person name="Li P.W."/>
            <person name="Adams M.D."/>
            <person name="Amanatides P.G."/>
            <person name="Baden-Tillson H."/>
            <person name="Barnstead M."/>
            <person name="Chin S.H."/>
            <person name="Dew I."/>
            <person name="Evans C.A."/>
            <person name="Ferriera S."/>
            <person name="Flanigan M."/>
            <person name="Fosler C."/>
            <person name="Glodek A."/>
            <person name="Gu Z."/>
            <person name="Holt R.A."/>
            <person name="Jennings D."/>
            <person name="Kraft C.L."/>
            <person name="Lu F."/>
            <person name="Nguyen T."/>
            <person name="Nusskern D.R."/>
            <person name="Pfannkoch C.M."/>
            <person name="Sitter C."/>
            <person name="Sutton G.G."/>
            <person name="Venter J.C."/>
            <person name="Wang Z."/>
            <person name="Woodage T."/>
            <person name="Zheng X.H."/>
            <person name="Zhong F."/>
        </authorList>
    </citation>
    <scope>NUCLEOTIDE SEQUENCE [LARGE SCALE GENOMIC DNA]</scope>
    <source>
        <strain>BN</strain>
        <strain evidence="2">Sprague-Dawley</strain>
    </source>
</reference>
<name>A6IHV4_RAT</name>
<dbReference type="EMBL" id="CH473961">
    <property type="protein sequence ID" value="EDM01252.1"/>
    <property type="molecule type" value="Genomic_DNA"/>
</dbReference>
<proteinExistence type="predicted"/>